<feature type="domain" description="SGS" evidence="3">
    <location>
        <begin position="307"/>
        <end position="391"/>
    </location>
</feature>
<evidence type="ECO:0000256" key="2">
    <source>
        <dbReference type="SAM" id="MobiDB-lite"/>
    </source>
</evidence>
<name>A0A0H5C3H8_CYBJN</name>
<dbReference type="Proteomes" id="UP000038830">
    <property type="component" value="Unassembled WGS sequence"/>
</dbReference>
<dbReference type="InterPro" id="IPR007052">
    <property type="entry name" value="CS_dom"/>
</dbReference>
<dbReference type="Gene3D" id="1.25.40.10">
    <property type="entry name" value="Tetratricopeptide repeat domain"/>
    <property type="match status" value="1"/>
</dbReference>
<evidence type="ECO:0000259" key="3">
    <source>
        <dbReference type="PROSITE" id="PS51048"/>
    </source>
</evidence>
<dbReference type="InterPro" id="IPR007699">
    <property type="entry name" value="SGS_dom"/>
</dbReference>
<dbReference type="AlphaFoldDB" id="A0A0H5C3H8"/>
<organism evidence="5 6">
    <name type="scientific">Cyberlindnera jadinii (strain ATCC 18201 / CBS 1600 / BCRC 20928 / JCM 3617 / NBRC 0987 / NRRL Y-1542)</name>
    <name type="common">Torula yeast</name>
    <name type="synonym">Candida utilis</name>
    <dbReference type="NCBI Taxonomy" id="983966"/>
    <lineage>
        <taxon>Eukaryota</taxon>
        <taxon>Fungi</taxon>
        <taxon>Dikarya</taxon>
        <taxon>Ascomycota</taxon>
        <taxon>Saccharomycotina</taxon>
        <taxon>Saccharomycetes</taxon>
        <taxon>Phaffomycetales</taxon>
        <taxon>Phaffomycetaceae</taxon>
        <taxon>Cyberlindnera</taxon>
    </lineage>
</organism>
<feature type="domain" description="CS" evidence="4">
    <location>
        <begin position="186"/>
        <end position="279"/>
    </location>
</feature>
<evidence type="ECO:0000313" key="5">
    <source>
        <dbReference type="EMBL" id="CEP22590.1"/>
    </source>
</evidence>
<evidence type="ECO:0000256" key="1">
    <source>
        <dbReference type="ARBA" id="ARBA00008509"/>
    </source>
</evidence>
<accession>A0A0H5C3H8</accession>
<evidence type="ECO:0000313" key="6">
    <source>
        <dbReference type="Proteomes" id="UP000038830"/>
    </source>
</evidence>
<dbReference type="PANTHER" id="PTHR45862">
    <property type="entry name" value="PROTEIN SGT1 HOMOLOG"/>
    <property type="match status" value="1"/>
</dbReference>
<dbReference type="EMBL" id="CDQK01000003">
    <property type="protein sequence ID" value="CEP22590.1"/>
    <property type="molecule type" value="Genomic_DNA"/>
</dbReference>
<gene>
    <name evidence="5" type="primary">SGT1</name>
    <name evidence="5" type="ORF">BN1211_2975</name>
</gene>
<reference evidence="6" key="1">
    <citation type="journal article" date="2015" name="J. Biotechnol.">
        <title>The structure of the Cyberlindnera jadinii genome and its relation to Candida utilis analyzed by the occurrence of single nucleotide polymorphisms.</title>
        <authorList>
            <person name="Rupp O."/>
            <person name="Brinkrolf K."/>
            <person name="Buerth C."/>
            <person name="Kunigo M."/>
            <person name="Schneider J."/>
            <person name="Jaenicke S."/>
            <person name="Goesmann A."/>
            <person name="Puehler A."/>
            <person name="Jaeger K.-E."/>
            <person name="Ernst J.F."/>
        </authorList>
    </citation>
    <scope>NUCLEOTIDE SEQUENCE [LARGE SCALE GENOMIC DNA]</scope>
    <source>
        <strain evidence="6">ATCC 18201 / CBS 1600 / BCRC 20928 / JCM 3617 / NBRC 0987 / NRRL Y-1542</strain>
    </source>
</reference>
<feature type="region of interest" description="Disordered" evidence="2">
    <location>
        <begin position="286"/>
        <end position="313"/>
    </location>
</feature>
<proteinExistence type="inferred from homology"/>
<dbReference type="SUPFAM" id="SSF49764">
    <property type="entry name" value="HSP20-like chaperones"/>
    <property type="match status" value="1"/>
</dbReference>
<dbReference type="SUPFAM" id="SSF48452">
    <property type="entry name" value="TPR-like"/>
    <property type="match status" value="1"/>
</dbReference>
<dbReference type="PROSITE" id="PS51203">
    <property type="entry name" value="CS"/>
    <property type="match status" value="1"/>
</dbReference>
<sequence>MNGEQLLQHGHVESALDSLNQELKFAPRNKKLHLNRGVALNKLKRYDEAAEDVLFALDLAMTTKDNAEDKGFIAEALLKLVIIYYNQNKLEDAVKLLNLAKVDYGLNSTESTVWEHNLKRKVNKLSNGSIDLTAKFDSLGDVTKLYVASFTTTEPQSSQSISKALAKEKEELEQKMLNKDNLYPVPKNIKIDWFQSNETITVSLFVKNIPKDDDRLKLDFHKDYVDVEFPISESSEFQYHLGPFYSYIDVQGSSYKVFGTKLELYLKKANPSVKWRKLERLDHEQPITGEDKLESNPVESSSSTAPMYPSSSKKHINWDSLKIDDDEEEETGPDQMFKRLYKDADEDTKRAMMKSYVESEGTVLSMDWKDVGSRFVKVAPPGSKLDEVDEK</sequence>
<comment type="similarity">
    <text evidence="1">Belongs to the SGT1 family.</text>
</comment>
<protein>
    <submittedName>
        <fullName evidence="5">SGT1 protein</fullName>
    </submittedName>
</protein>
<dbReference type="Pfam" id="PF04969">
    <property type="entry name" value="CS"/>
    <property type="match status" value="1"/>
</dbReference>
<evidence type="ECO:0000259" key="4">
    <source>
        <dbReference type="PROSITE" id="PS51203"/>
    </source>
</evidence>
<dbReference type="InterPro" id="IPR008978">
    <property type="entry name" value="HSP20-like_chaperone"/>
</dbReference>
<dbReference type="GO" id="GO:0051087">
    <property type="term" value="F:protein-folding chaperone binding"/>
    <property type="evidence" value="ECO:0007669"/>
    <property type="project" value="InterPro"/>
</dbReference>
<feature type="compositionally biased region" description="Low complexity" evidence="2">
    <location>
        <begin position="300"/>
        <end position="311"/>
    </location>
</feature>
<dbReference type="PROSITE" id="PS51048">
    <property type="entry name" value="SGS"/>
    <property type="match status" value="1"/>
</dbReference>
<dbReference type="InterPro" id="IPR011990">
    <property type="entry name" value="TPR-like_helical_dom_sf"/>
</dbReference>
<dbReference type="Pfam" id="PF05002">
    <property type="entry name" value="SGS"/>
    <property type="match status" value="1"/>
</dbReference>
<dbReference type="Gene3D" id="2.60.40.790">
    <property type="match status" value="1"/>
</dbReference>
<dbReference type="InterPro" id="IPR044563">
    <property type="entry name" value="Sgt1-like"/>
</dbReference>
<dbReference type="CDD" id="cd06466">
    <property type="entry name" value="p23_CS_SGT1_like"/>
    <property type="match status" value="1"/>
</dbReference>